<name>U2DRF8_9BACE</name>
<proteinExistence type="predicted"/>
<comment type="caution">
    <text evidence="1">The sequence shown here is derived from an EMBL/GenBank/DDBJ whole genome shotgun (WGS) entry which is preliminary data.</text>
</comment>
<evidence type="ECO:0000313" key="2">
    <source>
        <dbReference type="Proteomes" id="UP000016496"/>
    </source>
</evidence>
<sequence length="41" mass="4813">MFAKSFLMAADWIFMKKEHLCPNDILGINGFYQLYALFPRA</sequence>
<dbReference type="HOGENOM" id="CLU_3265966_0_0_10"/>
<protein>
    <submittedName>
        <fullName evidence="1">Uncharacterized protein</fullName>
    </submittedName>
</protein>
<dbReference type="AlphaFoldDB" id="U2DRF8"/>
<gene>
    <name evidence="1" type="ORF">HMPREF1981_02481</name>
</gene>
<reference evidence="1 2" key="1">
    <citation type="submission" date="2013-08" db="EMBL/GenBank/DDBJ databases">
        <authorList>
            <person name="Weinstock G."/>
            <person name="Sodergren E."/>
            <person name="Wylie T."/>
            <person name="Fulton L."/>
            <person name="Fulton R."/>
            <person name="Fronick C."/>
            <person name="O'Laughlin M."/>
            <person name="Godfrey J."/>
            <person name="Miner T."/>
            <person name="Herter B."/>
            <person name="Appelbaum E."/>
            <person name="Cordes M."/>
            <person name="Lek S."/>
            <person name="Wollam A."/>
            <person name="Pepin K.H."/>
            <person name="Palsikar V.B."/>
            <person name="Mitreva M."/>
            <person name="Wilson R.K."/>
        </authorList>
    </citation>
    <scope>NUCLEOTIDE SEQUENCE [LARGE SCALE GENOMIC DNA]</scope>
    <source>
        <strain evidence="1 2">F0041</strain>
    </source>
</reference>
<dbReference type="EMBL" id="AWSV01000131">
    <property type="protein sequence ID" value="ERI84172.1"/>
    <property type="molecule type" value="Genomic_DNA"/>
</dbReference>
<dbReference type="Proteomes" id="UP000016496">
    <property type="component" value="Unassembled WGS sequence"/>
</dbReference>
<organism evidence="1 2">
    <name type="scientific">Bacteroides pyogenes F0041</name>
    <dbReference type="NCBI Taxonomy" id="1321819"/>
    <lineage>
        <taxon>Bacteria</taxon>
        <taxon>Pseudomonadati</taxon>
        <taxon>Bacteroidota</taxon>
        <taxon>Bacteroidia</taxon>
        <taxon>Bacteroidales</taxon>
        <taxon>Bacteroidaceae</taxon>
        <taxon>Bacteroides</taxon>
    </lineage>
</organism>
<evidence type="ECO:0000313" key="1">
    <source>
        <dbReference type="EMBL" id="ERI84172.1"/>
    </source>
</evidence>
<accession>U2DRF8</accession>